<evidence type="ECO:0000313" key="2">
    <source>
        <dbReference type="EMBL" id="KZE11163.1"/>
    </source>
</evidence>
<feature type="region of interest" description="Disordered" evidence="1">
    <location>
        <begin position="1"/>
        <end position="23"/>
    </location>
</feature>
<proteinExistence type="predicted"/>
<gene>
    <name evidence="2" type="ORF">AVW13_16810</name>
</gene>
<protein>
    <submittedName>
        <fullName evidence="2">Uncharacterized protein</fullName>
    </submittedName>
</protein>
<sequence>MTSQNEGPDFIGRARHSSVEGPLTREDTVRNELAAIMRRVETVARSSRHQFIAEPDIHDTASMAVIRLASCLERPELYASELVLSAEEAVEIEAARELAVHGCREVMDDDLLWIVVTQRIPAILGRGFTRRPTG</sequence>
<dbReference type="Proteomes" id="UP000076612">
    <property type="component" value="Unassembled WGS sequence"/>
</dbReference>
<dbReference type="RefSeq" id="WP_063250892.1">
    <property type="nucleotide sequence ID" value="NZ_CBDRLP010000002.1"/>
</dbReference>
<evidence type="ECO:0000313" key="3">
    <source>
        <dbReference type="Proteomes" id="UP000076612"/>
    </source>
</evidence>
<evidence type="ECO:0000256" key="1">
    <source>
        <dbReference type="SAM" id="MobiDB-lite"/>
    </source>
</evidence>
<dbReference type="AlphaFoldDB" id="A0AB34XQ57"/>
<comment type="caution">
    <text evidence="2">The sequence shown here is derived from an EMBL/GenBank/DDBJ whole genome shotgun (WGS) entry which is preliminary data.</text>
</comment>
<organism evidence="2 3">
    <name type="scientific">Brevibacterium casei</name>
    <dbReference type="NCBI Taxonomy" id="33889"/>
    <lineage>
        <taxon>Bacteria</taxon>
        <taxon>Bacillati</taxon>
        <taxon>Actinomycetota</taxon>
        <taxon>Actinomycetes</taxon>
        <taxon>Micrococcales</taxon>
        <taxon>Brevibacteriaceae</taxon>
        <taxon>Brevibacterium</taxon>
    </lineage>
</organism>
<dbReference type="EMBL" id="LQQR01000064">
    <property type="protein sequence ID" value="KZE11163.1"/>
    <property type="molecule type" value="Genomic_DNA"/>
</dbReference>
<accession>A0AB34XQ57</accession>
<reference evidence="3" key="1">
    <citation type="submission" date="2016-01" db="EMBL/GenBank/DDBJ databases">
        <title>Draft genome of Chromobacterium sp. F49.</title>
        <authorList>
            <person name="Hong K.W."/>
        </authorList>
    </citation>
    <scope>NUCLEOTIDE SEQUENCE [LARGE SCALE GENOMIC DNA]</scope>
    <source>
        <strain evidence="3">M40</strain>
    </source>
</reference>
<name>A0AB34XQ57_9MICO</name>